<feature type="domain" description="AMP-binding enzyme C-terminal" evidence="2">
    <location>
        <begin position="475"/>
        <end position="551"/>
    </location>
</feature>
<gene>
    <name evidence="3" type="ORF">ISG29_11155</name>
</gene>
<dbReference type="Gene3D" id="3.40.50.12780">
    <property type="entry name" value="N-terminal domain of ligase-like"/>
    <property type="match status" value="1"/>
</dbReference>
<dbReference type="PANTHER" id="PTHR43767:SF1">
    <property type="entry name" value="NONRIBOSOMAL PEPTIDE SYNTHASE PES1 (EUROFUNG)-RELATED"/>
    <property type="match status" value="1"/>
</dbReference>
<dbReference type="InterPro" id="IPR045851">
    <property type="entry name" value="AMP-bd_C_sf"/>
</dbReference>
<comment type="caution">
    <text evidence="3">The sequence shown here is derived from an EMBL/GenBank/DDBJ whole genome shotgun (WGS) entry which is preliminary data.</text>
</comment>
<name>A0A930YBA1_9ACTN</name>
<organism evidence="3 4">
    <name type="scientific">Nocardioides acrostichi</name>
    <dbReference type="NCBI Taxonomy" id="2784339"/>
    <lineage>
        <taxon>Bacteria</taxon>
        <taxon>Bacillati</taxon>
        <taxon>Actinomycetota</taxon>
        <taxon>Actinomycetes</taxon>
        <taxon>Propionibacteriales</taxon>
        <taxon>Nocardioidaceae</taxon>
        <taxon>Nocardioides</taxon>
    </lineage>
</organism>
<dbReference type="InterPro" id="IPR020845">
    <property type="entry name" value="AMP-binding_CS"/>
</dbReference>
<dbReference type="Gene3D" id="3.30.300.30">
    <property type="match status" value="1"/>
</dbReference>
<accession>A0A930YBA1</accession>
<dbReference type="GO" id="GO:0016878">
    <property type="term" value="F:acid-thiol ligase activity"/>
    <property type="evidence" value="ECO:0007669"/>
    <property type="project" value="UniProtKB-ARBA"/>
</dbReference>
<reference evidence="3" key="1">
    <citation type="submission" date="2020-11" db="EMBL/GenBank/DDBJ databases">
        <title>Nocardioides sp. CBS4Y-1, whole genome shotgun sequence.</title>
        <authorList>
            <person name="Tuo L."/>
        </authorList>
    </citation>
    <scope>NUCLEOTIDE SEQUENCE</scope>
    <source>
        <strain evidence="3">CBS4Y-1</strain>
    </source>
</reference>
<dbReference type="InterPro" id="IPR000873">
    <property type="entry name" value="AMP-dep_synth/lig_dom"/>
</dbReference>
<evidence type="ECO:0000313" key="4">
    <source>
        <dbReference type="Proteomes" id="UP000656804"/>
    </source>
</evidence>
<dbReference type="InterPro" id="IPR050237">
    <property type="entry name" value="ATP-dep_AMP-bd_enzyme"/>
</dbReference>
<feature type="domain" description="AMP-dependent synthetase/ligase" evidence="1">
    <location>
        <begin position="19"/>
        <end position="404"/>
    </location>
</feature>
<dbReference type="AlphaFoldDB" id="A0A930YBA1"/>
<dbReference type="RefSeq" id="WP_194503482.1">
    <property type="nucleotide sequence ID" value="NZ_JADIVZ010000004.1"/>
</dbReference>
<dbReference type="Proteomes" id="UP000656804">
    <property type="component" value="Unassembled WGS sequence"/>
</dbReference>
<evidence type="ECO:0000259" key="1">
    <source>
        <dbReference type="Pfam" id="PF00501"/>
    </source>
</evidence>
<keyword evidence="4" id="KW-1185">Reference proteome</keyword>
<dbReference type="InterPro" id="IPR042099">
    <property type="entry name" value="ANL_N_sf"/>
</dbReference>
<dbReference type="Pfam" id="PF00501">
    <property type="entry name" value="AMP-binding"/>
    <property type="match status" value="1"/>
</dbReference>
<sequence>MLTELPESGFNLARVFTTIAAAVPDQEVLVQGERRYTYEALADEVDALARFLAARGLGCTTERSQLGGHESGQDHLALYLYNCPEYLLGMLASFRSRVAPININYRYVAEELAYVLRDSRSKVLVFASSFAAVVAQVRDHLPDLEVLVQVPDGLDGEPPADLLPGAMWYADALAEGRAADIALPEPAGDDLYIVYTGGTTGMPKGVLWRQDDMFVTSMGGTPFGSNEPYTSYDQLVDAAVTAGGGMRLMMALPFMHGAAQWSTFHIMTGGGSIVLAENPRAFDAPAVLATASRERCVSLPVVGDAMVRPIIKALEQGEFDLSGLAAINNGAAPLSAAVRDRLLELLPHIMVMDAAGASETGLQMSSLTMKGMDAEAGTFTPVASTVVVDDTKSRVVAPGGDHGESGSGWLAQRKRAPLGYLGDAVKTAEAFPTIGGERFAVPGDRAEILPDGRIHLLGRESVTINSGGEKIFAEEVEGAVGAHPAVLDVLVVGRPSEKWGAEPVAVVSLDETAGEISDEALLAVASERIARYKLPKAFIRVPHVQRSPSGKADYAWARAQLG</sequence>
<dbReference type="PANTHER" id="PTHR43767">
    <property type="entry name" value="LONG-CHAIN-FATTY-ACID--COA LIGASE"/>
    <property type="match status" value="1"/>
</dbReference>
<dbReference type="PROSITE" id="PS00455">
    <property type="entry name" value="AMP_BINDING"/>
    <property type="match status" value="1"/>
</dbReference>
<evidence type="ECO:0000313" key="3">
    <source>
        <dbReference type="EMBL" id="MBF4162248.1"/>
    </source>
</evidence>
<dbReference type="Pfam" id="PF13193">
    <property type="entry name" value="AMP-binding_C"/>
    <property type="match status" value="1"/>
</dbReference>
<evidence type="ECO:0000259" key="2">
    <source>
        <dbReference type="Pfam" id="PF13193"/>
    </source>
</evidence>
<dbReference type="EMBL" id="JADIVZ010000004">
    <property type="protein sequence ID" value="MBF4162248.1"/>
    <property type="molecule type" value="Genomic_DNA"/>
</dbReference>
<dbReference type="NCBIfam" id="NF005863">
    <property type="entry name" value="PRK07798.1"/>
    <property type="match status" value="1"/>
</dbReference>
<proteinExistence type="predicted"/>
<dbReference type="InterPro" id="IPR025110">
    <property type="entry name" value="AMP-bd_C"/>
</dbReference>
<protein>
    <submittedName>
        <fullName evidence="3">Acyl-CoA synthetase</fullName>
    </submittedName>
</protein>
<dbReference type="SUPFAM" id="SSF56801">
    <property type="entry name" value="Acetyl-CoA synthetase-like"/>
    <property type="match status" value="1"/>
</dbReference>